<accession>A0A517RGW6</accession>
<dbReference type="AlphaFoldDB" id="A0A517RGW6"/>
<proteinExistence type="predicted"/>
<gene>
    <name evidence="1" type="ORF">Pan241w_32190</name>
</gene>
<protein>
    <submittedName>
        <fullName evidence="1">Uncharacterized protein</fullName>
    </submittedName>
</protein>
<organism evidence="1 2">
    <name type="scientific">Gimesia alba</name>
    <dbReference type="NCBI Taxonomy" id="2527973"/>
    <lineage>
        <taxon>Bacteria</taxon>
        <taxon>Pseudomonadati</taxon>
        <taxon>Planctomycetota</taxon>
        <taxon>Planctomycetia</taxon>
        <taxon>Planctomycetales</taxon>
        <taxon>Planctomycetaceae</taxon>
        <taxon>Gimesia</taxon>
    </lineage>
</organism>
<dbReference type="EMBL" id="CP036269">
    <property type="protein sequence ID" value="QDT43121.1"/>
    <property type="molecule type" value="Genomic_DNA"/>
</dbReference>
<evidence type="ECO:0000313" key="2">
    <source>
        <dbReference type="Proteomes" id="UP000317171"/>
    </source>
</evidence>
<keyword evidence="2" id="KW-1185">Reference proteome</keyword>
<sequence length="62" mass="7132">MIIQAFFCTTNGLLTTEHIDRLRLLVFIDALYIFPKCSTNIEPYSASFVKTFSLELISDRIT</sequence>
<reference evidence="1 2" key="1">
    <citation type="submission" date="2019-02" db="EMBL/GenBank/DDBJ databases">
        <title>Deep-cultivation of Planctomycetes and their phenomic and genomic characterization uncovers novel biology.</title>
        <authorList>
            <person name="Wiegand S."/>
            <person name="Jogler M."/>
            <person name="Boedeker C."/>
            <person name="Pinto D."/>
            <person name="Vollmers J."/>
            <person name="Rivas-Marin E."/>
            <person name="Kohn T."/>
            <person name="Peeters S.H."/>
            <person name="Heuer A."/>
            <person name="Rast P."/>
            <person name="Oberbeckmann S."/>
            <person name="Bunk B."/>
            <person name="Jeske O."/>
            <person name="Meyerdierks A."/>
            <person name="Storesund J.E."/>
            <person name="Kallscheuer N."/>
            <person name="Luecker S."/>
            <person name="Lage O.M."/>
            <person name="Pohl T."/>
            <person name="Merkel B.J."/>
            <person name="Hornburger P."/>
            <person name="Mueller R.-W."/>
            <person name="Bruemmer F."/>
            <person name="Labrenz M."/>
            <person name="Spormann A.M."/>
            <person name="Op den Camp H."/>
            <person name="Overmann J."/>
            <person name="Amann R."/>
            <person name="Jetten M.S.M."/>
            <person name="Mascher T."/>
            <person name="Medema M.H."/>
            <person name="Devos D.P."/>
            <person name="Kaster A.-K."/>
            <person name="Ovreas L."/>
            <person name="Rohde M."/>
            <person name="Galperin M.Y."/>
            <person name="Jogler C."/>
        </authorList>
    </citation>
    <scope>NUCLEOTIDE SEQUENCE [LARGE SCALE GENOMIC DNA]</scope>
    <source>
        <strain evidence="1 2">Pan241w</strain>
    </source>
</reference>
<dbReference type="Proteomes" id="UP000317171">
    <property type="component" value="Chromosome"/>
</dbReference>
<evidence type="ECO:0000313" key="1">
    <source>
        <dbReference type="EMBL" id="QDT43121.1"/>
    </source>
</evidence>
<name>A0A517RGW6_9PLAN</name>
<dbReference type="KEGG" id="gaz:Pan241w_32190"/>